<dbReference type="Pfam" id="PF13729">
    <property type="entry name" value="TraF_2"/>
    <property type="match status" value="1"/>
</dbReference>
<feature type="signal peptide" evidence="1">
    <location>
        <begin position="1"/>
        <end position="24"/>
    </location>
</feature>
<dbReference type="InterPro" id="IPR032811">
    <property type="entry name" value="Put_conjugal_transfer"/>
</dbReference>
<sequence>MIKRSLLSASITLAALALVQQASAAPLLPIDARGLAMGGTGVASAKLAHAPQYNPALLSTANDEDDFAIIFPQFGIIAADEDEFIDTAQGLTEDDYKNFDESLIDHFTTITEDLADELDLLETQITNLDNLATADFKDLSTSEINAISAQTTSLEASLGDFTSGTADLKSTTFDLTSEFSNLSASGVRVNAGLNATIAIPSKSFGAAISFNNNVMASGRTIFSEEDQALINAYAEGVDEYSNLTQEYVSATNELIDSVAAFQNSPSNPAAAEAIVDLNQEAVDAKKAELDAYEKLVNGQAIISTDGSGGITVNEEPDLTSLAHVIAIAISELGITLSHSFDIAGHDIAIGITPKMQIIKTFNYVTLLENDEDIDEEALKETEQDFSDFNLDAGIAYQFGGSKQWQVGLVAKNLLSKEYEAESNVYGPDLEVQKTTISLDTQFRSGISHTTDWSVVAIDVDLMENDPVAFEAPTQYASIGAELDLFDLFQLRGGYRTNLSVDDASMVSAGLGFSPFGVHVDLAAMANPSDPEKELGVAMELGFYF</sequence>
<evidence type="ECO:0008006" key="4">
    <source>
        <dbReference type="Google" id="ProtNLM"/>
    </source>
</evidence>
<dbReference type="Gene3D" id="2.40.160.60">
    <property type="entry name" value="Outer membrane protein transport protein (OMPP1/FadL/TodX)"/>
    <property type="match status" value="1"/>
</dbReference>
<name>A0A1Y5HU13_OLEAN</name>
<gene>
    <name evidence="2" type="ORF">A9R00_04190</name>
</gene>
<dbReference type="Proteomes" id="UP000227088">
    <property type="component" value="Unassembled WGS sequence"/>
</dbReference>
<evidence type="ECO:0000313" key="3">
    <source>
        <dbReference type="Proteomes" id="UP000227088"/>
    </source>
</evidence>
<feature type="chain" id="PRO_5012260785" description="Conjugal transfer protein TraF" evidence="1">
    <location>
        <begin position="25"/>
        <end position="544"/>
    </location>
</feature>
<evidence type="ECO:0000256" key="1">
    <source>
        <dbReference type="SAM" id="SignalP"/>
    </source>
</evidence>
<keyword evidence="1" id="KW-0732">Signal</keyword>
<dbReference type="EMBL" id="MABE01000244">
    <property type="protein sequence ID" value="OUS40798.1"/>
    <property type="molecule type" value="Genomic_DNA"/>
</dbReference>
<accession>A0A1Y5HU13</accession>
<organism evidence="2 3">
    <name type="scientific">Oleispira antarctica</name>
    <dbReference type="NCBI Taxonomy" id="188908"/>
    <lineage>
        <taxon>Bacteria</taxon>
        <taxon>Pseudomonadati</taxon>
        <taxon>Pseudomonadota</taxon>
        <taxon>Gammaproteobacteria</taxon>
        <taxon>Oceanospirillales</taxon>
        <taxon>Oceanospirillaceae</taxon>
        <taxon>Oleispira</taxon>
    </lineage>
</organism>
<protein>
    <recommendedName>
        <fullName evidence="4">Conjugal transfer protein TraF</fullName>
    </recommendedName>
</protein>
<reference evidence="3" key="1">
    <citation type="journal article" date="2017" name="Proc. Natl. Acad. Sci. U.S.A.">
        <title>Simulation of Deepwater Horizon oil plume reveals substrate specialization within a complex community of hydrocarbon degraders.</title>
        <authorList>
            <person name="Hu P."/>
            <person name="Dubinsky E.A."/>
            <person name="Probst A.J."/>
            <person name="Wang J."/>
            <person name="Sieber C.M.K."/>
            <person name="Tom L.M."/>
            <person name="Gardinali P."/>
            <person name="Banfield J.F."/>
            <person name="Atlas R.M."/>
            <person name="Andersen G.L."/>
        </authorList>
    </citation>
    <scope>NUCLEOTIDE SEQUENCE [LARGE SCALE GENOMIC DNA]</scope>
</reference>
<evidence type="ECO:0000313" key="2">
    <source>
        <dbReference type="EMBL" id="OUS40798.1"/>
    </source>
</evidence>
<proteinExistence type="predicted"/>
<comment type="caution">
    <text evidence="2">The sequence shown here is derived from an EMBL/GenBank/DDBJ whole genome shotgun (WGS) entry which is preliminary data.</text>
</comment>
<dbReference type="AlphaFoldDB" id="A0A1Y5HU13"/>